<keyword evidence="3" id="KW-1185">Reference proteome</keyword>
<dbReference type="Gene3D" id="1.10.260.40">
    <property type="entry name" value="lambda repressor-like DNA-binding domains"/>
    <property type="match status" value="1"/>
</dbReference>
<feature type="domain" description="HTH cro/C1-type" evidence="1">
    <location>
        <begin position="10"/>
        <end position="57"/>
    </location>
</feature>
<dbReference type="EMBL" id="SRXW01000001">
    <property type="protein sequence ID" value="TGY90206.1"/>
    <property type="molecule type" value="Genomic_DNA"/>
</dbReference>
<dbReference type="InterPro" id="IPR010982">
    <property type="entry name" value="Lambda_DNA-bd_dom_sf"/>
</dbReference>
<dbReference type="InterPro" id="IPR001387">
    <property type="entry name" value="Cro/C1-type_HTH"/>
</dbReference>
<accession>A0A4S2H3P8</accession>
<reference evidence="2 3" key="1">
    <citation type="journal article" date="2017" name="Int. J. Syst. Evol. Microbiol.">
        <title>Marinicauda algicola sp. nov., isolated from a marine red alga Rhodosorus marinus.</title>
        <authorList>
            <person name="Jeong S.E."/>
            <person name="Jeon S.H."/>
            <person name="Chun B.H."/>
            <person name="Kim D.W."/>
            <person name="Jeon C.O."/>
        </authorList>
    </citation>
    <scope>NUCLEOTIDE SEQUENCE [LARGE SCALE GENOMIC DNA]</scope>
    <source>
        <strain evidence="2 3">JCM 31718</strain>
    </source>
</reference>
<dbReference type="SUPFAM" id="SSF47413">
    <property type="entry name" value="lambda repressor-like DNA-binding domains"/>
    <property type="match status" value="1"/>
</dbReference>
<dbReference type="Proteomes" id="UP000308054">
    <property type="component" value="Unassembled WGS sequence"/>
</dbReference>
<protein>
    <submittedName>
        <fullName evidence="2">XRE family transcriptional regulator</fullName>
    </submittedName>
</protein>
<dbReference type="CDD" id="cd00093">
    <property type="entry name" value="HTH_XRE"/>
    <property type="match status" value="1"/>
</dbReference>
<dbReference type="SMART" id="SM00530">
    <property type="entry name" value="HTH_XRE"/>
    <property type="match status" value="1"/>
</dbReference>
<comment type="caution">
    <text evidence="2">The sequence shown here is derived from an EMBL/GenBank/DDBJ whole genome shotgun (WGS) entry which is preliminary data.</text>
</comment>
<proteinExistence type="predicted"/>
<sequence>MAENDWGLELRAFRLRKKMKQEAVAAHLGVSQAYISRLEAGVTTPTPEIESRIAQLLRTRENRPHFDHWLATVRYSNGLSVVLRYENGEAYVVEIARGYRQLAAPLSALKPGDRLGAVLGARFEPHLRKMVDLGLFDGRVQCMEGLWAVPTARMTYYFRSVNVPVRDDLGAWYVHSANEPVPSDAFAEQLKAGHYPVVIREREHAG</sequence>
<dbReference type="RefSeq" id="WP_135994704.1">
    <property type="nucleotide sequence ID" value="NZ_CP071057.1"/>
</dbReference>
<name>A0A4S2H3P8_9PROT</name>
<gene>
    <name evidence="2" type="ORF">E5163_03520</name>
</gene>
<dbReference type="AlphaFoldDB" id="A0A4S2H3P8"/>
<dbReference type="GO" id="GO:0003677">
    <property type="term" value="F:DNA binding"/>
    <property type="evidence" value="ECO:0007669"/>
    <property type="project" value="InterPro"/>
</dbReference>
<dbReference type="PROSITE" id="PS50943">
    <property type="entry name" value="HTH_CROC1"/>
    <property type="match status" value="1"/>
</dbReference>
<evidence type="ECO:0000313" key="3">
    <source>
        <dbReference type="Proteomes" id="UP000308054"/>
    </source>
</evidence>
<evidence type="ECO:0000313" key="2">
    <source>
        <dbReference type="EMBL" id="TGY90206.1"/>
    </source>
</evidence>
<organism evidence="2 3">
    <name type="scientific">Marinicauda algicola</name>
    <dbReference type="NCBI Taxonomy" id="2029849"/>
    <lineage>
        <taxon>Bacteria</taxon>
        <taxon>Pseudomonadati</taxon>
        <taxon>Pseudomonadota</taxon>
        <taxon>Alphaproteobacteria</taxon>
        <taxon>Maricaulales</taxon>
        <taxon>Maricaulaceae</taxon>
        <taxon>Marinicauda</taxon>
    </lineage>
</organism>
<evidence type="ECO:0000259" key="1">
    <source>
        <dbReference type="PROSITE" id="PS50943"/>
    </source>
</evidence>
<dbReference type="Pfam" id="PF01381">
    <property type="entry name" value="HTH_3"/>
    <property type="match status" value="1"/>
</dbReference>
<dbReference type="OrthoDB" id="123556at2"/>